<dbReference type="Pfam" id="PF05119">
    <property type="entry name" value="Terminase_4"/>
    <property type="match status" value="1"/>
</dbReference>
<evidence type="ECO:0000313" key="3">
    <source>
        <dbReference type="Proteomes" id="UP000515977"/>
    </source>
</evidence>
<feature type="region of interest" description="Disordered" evidence="1">
    <location>
        <begin position="1"/>
        <end position="43"/>
    </location>
</feature>
<name>A0A7G9QV20_9GAMM</name>
<dbReference type="AlphaFoldDB" id="A0A7G9QV20"/>
<evidence type="ECO:0000313" key="2">
    <source>
        <dbReference type="EMBL" id="QNN47195.1"/>
    </source>
</evidence>
<sequence length="134" mass="14336">MATRGQRPKPAALRLLNGNAGKRPVNTQEPDTGPADTSPPEWLSQAATPHWARLAPMLATAGVLKQSDRDLLATYCETFVAYLEAVKAGGASMSMVGQLRQLMGELGMTPSARARITTDKAPEVERGKARFFAA</sequence>
<organism evidence="2 3">
    <name type="scientific">Thermomonas brevis</name>
    <dbReference type="NCBI Taxonomy" id="215691"/>
    <lineage>
        <taxon>Bacteria</taxon>
        <taxon>Pseudomonadati</taxon>
        <taxon>Pseudomonadota</taxon>
        <taxon>Gammaproteobacteria</taxon>
        <taxon>Lysobacterales</taxon>
        <taxon>Lysobacteraceae</taxon>
        <taxon>Thermomonas</taxon>
    </lineage>
</organism>
<dbReference type="KEGG" id="tbv:H9L17_03315"/>
<evidence type="ECO:0000256" key="1">
    <source>
        <dbReference type="SAM" id="MobiDB-lite"/>
    </source>
</evidence>
<keyword evidence="3" id="KW-1185">Reference proteome</keyword>
<dbReference type="InterPro" id="IPR006448">
    <property type="entry name" value="Phage_term_ssu_P27"/>
</dbReference>
<reference evidence="2 3" key="1">
    <citation type="submission" date="2020-08" db="EMBL/GenBank/DDBJ databases">
        <title>Genome sequence of Thermomonas brevis KACC 16975T.</title>
        <authorList>
            <person name="Hyun D.-W."/>
            <person name="Bae J.-W."/>
        </authorList>
    </citation>
    <scope>NUCLEOTIDE SEQUENCE [LARGE SCALE GENOMIC DNA]</scope>
    <source>
        <strain evidence="2 3">KACC 16975</strain>
    </source>
</reference>
<accession>A0A7G9QV20</accession>
<dbReference type="RefSeq" id="WP_187570942.1">
    <property type="nucleotide sequence ID" value="NZ_CP060711.1"/>
</dbReference>
<protein>
    <submittedName>
        <fullName evidence="2">P27 family phage terminase small subunit</fullName>
    </submittedName>
</protein>
<dbReference type="Proteomes" id="UP000515977">
    <property type="component" value="Chromosome"/>
</dbReference>
<dbReference type="EMBL" id="CP060711">
    <property type="protein sequence ID" value="QNN47195.1"/>
    <property type="molecule type" value="Genomic_DNA"/>
</dbReference>
<proteinExistence type="predicted"/>
<gene>
    <name evidence="2" type="ORF">H9L17_03315</name>
</gene>